<dbReference type="InterPro" id="IPR018114">
    <property type="entry name" value="TRYPSIN_HIS"/>
</dbReference>
<keyword evidence="5" id="KW-1015">Disulfide bond</keyword>
<keyword evidence="4 6" id="KW-0720">Serine protease</keyword>
<dbReference type="InterPro" id="IPR001254">
    <property type="entry name" value="Trypsin_dom"/>
</dbReference>
<evidence type="ECO:0000256" key="5">
    <source>
        <dbReference type="ARBA" id="ARBA00023157"/>
    </source>
</evidence>
<dbReference type="PANTHER" id="PTHR24276">
    <property type="entry name" value="POLYSERASE-RELATED"/>
    <property type="match status" value="1"/>
</dbReference>
<evidence type="ECO:0000256" key="7">
    <source>
        <dbReference type="SAM" id="MobiDB-lite"/>
    </source>
</evidence>
<dbReference type="FunFam" id="2.40.10.10:FF:000036">
    <property type="entry name" value="Trypsin beta"/>
    <property type="match status" value="1"/>
</dbReference>
<dbReference type="Gene3D" id="3.50.4.10">
    <property type="entry name" value="Hepatocyte Growth Factor"/>
    <property type="match status" value="1"/>
</dbReference>
<dbReference type="GO" id="GO:0016853">
    <property type="term" value="F:isomerase activity"/>
    <property type="evidence" value="ECO:0007669"/>
    <property type="project" value="UniProtKB-KW"/>
</dbReference>
<sequence>MLHPGNSSSDTLELNGASATKNEQPSSISNHHRRQLQQSSMQPQARVVNGWVADDGQFPYAGYLSIEGSCISTIPSTSKTTSSPSQDVRYSSICASSLIMPRVLVSAGHCLFKCTTKAPSDALPGEVSNSRTEINTWSGPISVKLNQLNVSEPTSQVPGAEERFITGATRNPEYVSVDSLPLANDISLLWFDTPSEVTPAQLSLQETFTLGQSFMVAGWGYTNPNRSSLSDVLRTAVVPYVPLDVCSAKYGTPISQGDICAGANPANFADSCAGDSGGPLVMNVTANMNKNTCVGCADQQLVGLTSYGESCANSYPGVYTNVPMQADWIDQTITLSNAGGLQKPAIGCSSHVGQRYHGRQNSTLFSIPNPAQCCNACKVNGTTTCRGWSWHKSTKRCVLIRKVESRTLTTTWTSGNTTG</sequence>
<dbReference type="PROSITE" id="PS00135">
    <property type="entry name" value="TRYPSIN_SER"/>
    <property type="match status" value="1"/>
</dbReference>
<evidence type="ECO:0000256" key="1">
    <source>
        <dbReference type="ARBA" id="ARBA00007664"/>
    </source>
</evidence>
<dbReference type="AlphaFoldDB" id="Q68BK5"/>
<evidence type="ECO:0000313" key="9">
    <source>
        <dbReference type="EMBL" id="BAD42338.1"/>
    </source>
</evidence>
<dbReference type="Pfam" id="PF00089">
    <property type="entry name" value="Trypsin"/>
    <property type="match status" value="1"/>
</dbReference>
<name>Q68BK5_NANBA</name>
<dbReference type="GO" id="GO:0004252">
    <property type="term" value="F:serine-type endopeptidase activity"/>
    <property type="evidence" value="ECO:0007669"/>
    <property type="project" value="InterPro"/>
</dbReference>
<dbReference type="Gene3D" id="2.40.10.10">
    <property type="entry name" value="Trypsin-like serine proteases"/>
    <property type="match status" value="1"/>
</dbReference>
<evidence type="ECO:0000259" key="8">
    <source>
        <dbReference type="PROSITE" id="PS50240"/>
    </source>
</evidence>
<dbReference type="GO" id="GO:0006508">
    <property type="term" value="P:proteolysis"/>
    <property type="evidence" value="ECO:0007669"/>
    <property type="project" value="UniProtKB-KW"/>
</dbReference>
<evidence type="ECO:0000256" key="2">
    <source>
        <dbReference type="ARBA" id="ARBA00022670"/>
    </source>
</evidence>
<dbReference type="SMART" id="SM00020">
    <property type="entry name" value="Tryp_SPc"/>
    <property type="match status" value="1"/>
</dbReference>
<accession>Q68BK5</accession>
<reference evidence="9" key="1">
    <citation type="journal article" date="2005" name="Phycol. Res.">
        <title>Isolation and molecular characterization of rbcS in the unicellular green alga Nannochloris bacillaris (Chlorophyta, Trebouxiophyceae).</title>
        <authorList>
            <person name="Yamazaki T."/>
            <person name="Yamamot M."/>
            <person name="Sakamoto W."/>
            <person name="Kawano S."/>
        </authorList>
    </citation>
    <scope>NUCLEOTIDE SEQUENCE</scope>
</reference>
<organism evidence="9">
    <name type="scientific">Nannochloris bacillaris</name>
    <name type="common">Green alga</name>
    <dbReference type="NCBI Taxonomy" id="76111"/>
    <lineage>
        <taxon>Eukaryota</taxon>
        <taxon>Viridiplantae</taxon>
        <taxon>Chlorophyta</taxon>
        <taxon>core chlorophytes</taxon>
        <taxon>Trebouxiophyceae</taxon>
        <taxon>Chlorellales</taxon>
        <taxon>Chlorellaceae</taxon>
        <taxon>Nannochloris</taxon>
    </lineage>
</organism>
<feature type="region of interest" description="Disordered" evidence="7">
    <location>
        <begin position="1"/>
        <end position="43"/>
    </location>
</feature>
<dbReference type="InterPro" id="IPR001314">
    <property type="entry name" value="Peptidase_S1A"/>
</dbReference>
<evidence type="ECO:0000256" key="3">
    <source>
        <dbReference type="ARBA" id="ARBA00022801"/>
    </source>
</evidence>
<dbReference type="PROSITE" id="PS50240">
    <property type="entry name" value="TRYPSIN_DOM"/>
    <property type="match status" value="1"/>
</dbReference>
<comment type="similarity">
    <text evidence="1">Belongs to the peptidase S1 family.</text>
</comment>
<dbReference type="PANTHER" id="PTHR24276:SF91">
    <property type="entry name" value="AT26814P-RELATED"/>
    <property type="match status" value="1"/>
</dbReference>
<evidence type="ECO:0000256" key="4">
    <source>
        <dbReference type="ARBA" id="ARBA00022825"/>
    </source>
</evidence>
<feature type="compositionally biased region" description="Polar residues" evidence="7">
    <location>
        <begin position="1"/>
        <end position="29"/>
    </location>
</feature>
<dbReference type="InterPro" id="IPR009003">
    <property type="entry name" value="Peptidase_S1_PA"/>
</dbReference>
<keyword evidence="2 6" id="KW-0645">Protease</keyword>
<keyword evidence="9" id="KW-0413">Isomerase</keyword>
<dbReference type="CDD" id="cd00190">
    <property type="entry name" value="Tryp_SPc"/>
    <property type="match status" value="1"/>
</dbReference>
<dbReference type="PRINTS" id="PR00722">
    <property type="entry name" value="CHYMOTRYPSIN"/>
</dbReference>
<dbReference type="EMBL" id="AB125313">
    <property type="protein sequence ID" value="BAD42338.1"/>
    <property type="molecule type" value="Genomic_DNA"/>
</dbReference>
<feature type="domain" description="Peptidase S1" evidence="8">
    <location>
        <begin position="47"/>
        <end position="334"/>
    </location>
</feature>
<keyword evidence="3 6" id="KW-0378">Hydrolase</keyword>
<dbReference type="SUPFAM" id="SSF50494">
    <property type="entry name" value="Trypsin-like serine proteases"/>
    <property type="match status" value="1"/>
</dbReference>
<dbReference type="InterPro" id="IPR043504">
    <property type="entry name" value="Peptidase_S1_PA_chymotrypsin"/>
</dbReference>
<dbReference type="PROSITE" id="PS00134">
    <property type="entry name" value="TRYPSIN_HIS"/>
    <property type="match status" value="1"/>
</dbReference>
<evidence type="ECO:0000256" key="6">
    <source>
        <dbReference type="RuleBase" id="RU363034"/>
    </source>
</evidence>
<proteinExistence type="inferred from homology"/>
<dbReference type="InterPro" id="IPR033116">
    <property type="entry name" value="TRYPSIN_SER"/>
</dbReference>
<dbReference type="InterPro" id="IPR050430">
    <property type="entry name" value="Peptidase_S1"/>
</dbReference>
<protein>
    <submittedName>
        <fullName evidence="9">Peptidyl-prolyl cis-trans isomerase</fullName>
    </submittedName>
</protein>